<organism evidence="1">
    <name type="scientific">Citrobacter rodentium</name>
    <dbReference type="NCBI Taxonomy" id="67825"/>
    <lineage>
        <taxon>Bacteria</taxon>
        <taxon>Pseudomonadati</taxon>
        <taxon>Pseudomonadota</taxon>
        <taxon>Gammaproteobacteria</taxon>
        <taxon>Enterobacterales</taxon>
        <taxon>Enterobacteriaceae</taxon>
        <taxon>Citrobacter</taxon>
    </lineage>
</organism>
<protein>
    <submittedName>
        <fullName evidence="1">Type VI secretion system lipoprotein TssJ</fullName>
    </submittedName>
</protein>
<sequence>MASFGWIEWKRMLSGKEIKRVLKRTTVFLLSLFLVACSGSSRPASDGDAIKINLLAASDINPNEMGEPAPLNIFIYNVKDLDALTNADFYEIVEGTSKRVQAAASKVYEAILQPGESRTILIKPDGSTRSLAFIGAYRSLNYSLWLASWDLPVKKKSWWRPGFFSDDSLELNARFQKTAITIKVMD</sequence>
<dbReference type="PANTHER" id="PTHR37625">
    <property type="entry name" value="OUTER MEMBRANE LIPOPROTEIN-RELATED"/>
    <property type="match status" value="1"/>
</dbReference>
<keyword evidence="1" id="KW-0449">Lipoprotein</keyword>
<accession>A0A482PMF8</accession>
<dbReference type="Pfam" id="PF12790">
    <property type="entry name" value="T6SS-SciN"/>
    <property type="match status" value="1"/>
</dbReference>
<gene>
    <name evidence="1" type="primary">tssJ</name>
    <name evidence="1" type="ORF">E2R62_10430</name>
</gene>
<dbReference type="InterPro" id="IPR038706">
    <property type="entry name" value="Type_VI_SciN-like_sf"/>
</dbReference>
<dbReference type="InterPro" id="IPR017734">
    <property type="entry name" value="T6SS_SciN"/>
</dbReference>
<dbReference type="AlphaFoldDB" id="A0A482PMF8"/>
<reference evidence="1" key="1">
    <citation type="submission" date="2019-03" db="EMBL/GenBank/DDBJ databases">
        <title>Complete genome sequence of enteropathogenic Citrobacter rodentium strain DBS100.</title>
        <authorList>
            <person name="Popov G."/>
            <person name="Fiebig A."/>
            <person name="Shideler S."/>
            <person name="Coombes B."/>
            <person name="Savchenko A."/>
        </authorList>
    </citation>
    <scope>NUCLEOTIDE SEQUENCE</scope>
    <source>
        <strain evidence="1">DBS100</strain>
    </source>
</reference>
<dbReference type="PANTHER" id="PTHR37625:SF4">
    <property type="entry name" value="OUTER MEMBRANE LIPOPROTEIN"/>
    <property type="match status" value="1"/>
</dbReference>
<dbReference type="EMBL" id="CP038008">
    <property type="protein sequence ID" value="QBY29239.1"/>
    <property type="molecule type" value="Genomic_DNA"/>
</dbReference>
<name>A0A482PMF8_CITRO</name>
<dbReference type="NCBIfam" id="TIGR03352">
    <property type="entry name" value="VI_chp_3"/>
    <property type="match status" value="1"/>
</dbReference>
<dbReference type="Gene3D" id="2.60.40.4150">
    <property type="entry name" value="Type VI secretion system, lipoprotein SciN"/>
    <property type="match status" value="1"/>
</dbReference>
<proteinExistence type="predicted"/>
<evidence type="ECO:0000313" key="1">
    <source>
        <dbReference type="EMBL" id="QBY29239.1"/>
    </source>
</evidence>